<accession>A0A194PE96</accession>
<feature type="compositionally biased region" description="Polar residues" evidence="1">
    <location>
        <begin position="34"/>
        <end position="48"/>
    </location>
</feature>
<proteinExistence type="predicted"/>
<keyword evidence="3" id="KW-1185">Reference proteome</keyword>
<feature type="region of interest" description="Disordered" evidence="1">
    <location>
        <begin position="1"/>
        <end position="66"/>
    </location>
</feature>
<feature type="compositionally biased region" description="Polar residues" evidence="1">
    <location>
        <begin position="8"/>
        <end position="26"/>
    </location>
</feature>
<evidence type="ECO:0000313" key="2">
    <source>
        <dbReference type="EMBL" id="KPI91587.1"/>
    </source>
</evidence>
<dbReference type="EMBL" id="KQ459606">
    <property type="protein sequence ID" value="KPI91587.1"/>
    <property type="molecule type" value="Genomic_DNA"/>
</dbReference>
<evidence type="ECO:0000256" key="1">
    <source>
        <dbReference type="SAM" id="MobiDB-lite"/>
    </source>
</evidence>
<feature type="compositionally biased region" description="Low complexity" evidence="1">
    <location>
        <begin position="268"/>
        <end position="284"/>
    </location>
</feature>
<name>A0A194PE96_PAPXU</name>
<evidence type="ECO:0000313" key="3">
    <source>
        <dbReference type="Proteomes" id="UP000053268"/>
    </source>
</evidence>
<dbReference type="AlphaFoldDB" id="A0A194PE96"/>
<reference evidence="2 3" key="1">
    <citation type="journal article" date="2015" name="Nat. Commun.">
        <title>Outbred genome sequencing and CRISPR/Cas9 gene editing in butterflies.</title>
        <authorList>
            <person name="Li X."/>
            <person name="Fan D."/>
            <person name="Zhang W."/>
            <person name="Liu G."/>
            <person name="Zhang L."/>
            <person name="Zhao L."/>
            <person name="Fang X."/>
            <person name="Chen L."/>
            <person name="Dong Y."/>
            <person name="Chen Y."/>
            <person name="Ding Y."/>
            <person name="Zhao R."/>
            <person name="Feng M."/>
            <person name="Zhu Y."/>
            <person name="Feng Y."/>
            <person name="Jiang X."/>
            <person name="Zhu D."/>
            <person name="Xiang H."/>
            <person name="Feng X."/>
            <person name="Li S."/>
            <person name="Wang J."/>
            <person name="Zhang G."/>
            <person name="Kronforst M.R."/>
            <person name="Wang W."/>
        </authorList>
    </citation>
    <scope>NUCLEOTIDE SEQUENCE [LARGE SCALE GENOMIC DNA]</scope>
    <source>
        <strain evidence="2">Ya'a_city_454_Px</strain>
        <tissue evidence="2">Whole body</tissue>
    </source>
</reference>
<sequence length="328" mass="36830">MRRKEQHLTTTTNRGRSLISTRIQQHQQRKMQNVKKSQLPRSYSSPGKNSEVENKGNVMRSFSSPDSKQVFYRRNSDTTSLISKPECSKSEFDSDLDNYELFEESFIDIDAEPDDITFGAYTKNPEIDEPKKVVATLLPGSGIQKIAMKPISPRTIQKIQTSRQSKRKHRSRDENKATNLLNFRPLVLKMPSPRAVRSERDHSLGIEELRRSPSIEVEAIELEKQLDCAEQHLDAEIAIATAEESDNEEPVSVAARHKHCVIDSVAAPRSRGPPLLYLPRLRPPGAEQKQTVRGPPESAASGGNNERALTLRRAESESRAAGGGERAR</sequence>
<feature type="region of interest" description="Disordered" evidence="1">
    <location>
        <begin position="266"/>
        <end position="328"/>
    </location>
</feature>
<protein>
    <submittedName>
        <fullName evidence="2">Uncharacterized protein</fullName>
    </submittedName>
</protein>
<organism evidence="2 3">
    <name type="scientific">Papilio xuthus</name>
    <name type="common">Asian swallowtail butterfly</name>
    <dbReference type="NCBI Taxonomy" id="66420"/>
    <lineage>
        <taxon>Eukaryota</taxon>
        <taxon>Metazoa</taxon>
        <taxon>Ecdysozoa</taxon>
        <taxon>Arthropoda</taxon>
        <taxon>Hexapoda</taxon>
        <taxon>Insecta</taxon>
        <taxon>Pterygota</taxon>
        <taxon>Neoptera</taxon>
        <taxon>Endopterygota</taxon>
        <taxon>Lepidoptera</taxon>
        <taxon>Glossata</taxon>
        <taxon>Ditrysia</taxon>
        <taxon>Papilionoidea</taxon>
        <taxon>Papilionidae</taxon>
        <taxon>Papilioninae</taxon>
        <taxon>Papilio</taxon>
    </lineage>
</organism>
<dbReference type="Proteomes" id="UP000053268">
    <property type="component" value="Unassembled WGS sequence"/>
</dbReference>
<gene>
    <name evidence="2" type="ORF">RR46_15091</name>
</gene>